<dbReference type="STRING" id="871741.SAMN05192570_3001"/>
<feature type="transmembrane region" description="Helical" evidence="1">
    <location>
        <begin position="41"/>
        <end position="62"/>
    </location>
</feature>
<evidence type="ECO:0000313" key="2">
    <source>
        <dbReference type="EMBL" id="SFS84668.1"/>
    </source>
</evidence>
<name>A0A1I6T6J0_9CAUL</name>
<organism evidence="2 3">
    <name type="scientific">Brevundimonas viscosa</name>
    <dbReference type="NCBI Taxonomy" id="871741"/>
    <lineage>
        <taxon>Bacteria</taxon>
        <taxon>Pseudomonadati</taxon>
        <taxon>Pseudomonadota</taxon>
        <taxon>Alphaproteobacteria</taxon>
        <taxon>Caulobacterales</taxon>
        <taxon>Caulobacteraceae</taxon>
        <taxon>Brevundimonas</taxon>
    </lineage>
</organism>
<dbReference type="Proteomes" id="UP000198788">
    <property type="component" value="Unassembled WGS sequence"/>
</dbReference>
<evidence type="ECO:0000256" key="1">
    <source>
        <dbReference type="SAM" id="Phobius"/>
    </source>
</evidence>
<gene>
    <name evidence="2" type="ORF">SAMN05192570_3001</name>
</gene>
<dbReference type="AlphaFoldDB" id="A0A1I6T6J0"/>
<keyword evidence="1" id="KW-1133">Transmembrane helix</keyword>
<accession>A0A1I6T6J0</accession>
<sequence length="68" mass="7349">MPDSPVRRFRFGPPGWLPWLGPLLAAGIGAAVGEYGLGGGFWTVLIAALVGGFLPILGNALWKWRHHR</sequence>
<keyword evidence="3" id="KW-1185">Reference proteome</keyword>
<evidence type="ECO:0000313" key="3">
    <source>
        <dbReference type="Proteomes" id="UP000198788"/>
    </source>
</evidence>
<feature type="transmembrane region" description="Helical" evidence="1">
    <location>
        <begin position="16"/>
        <end position="35"/>
    </location>
</feature>
<protein>
    <submittedName>
        <fullName evidence="2">Uncharacterized protein</fullName>
    </submittedName>
</protein>
<keyword evidence="1" id="KW-0812">Transmembrane</keyword>
<dbReference type="EMBL" id="FOZV01000008">
    <property type="protein sequence ID" value="SFS84668.1"/>
    <property type="molecule type" value="Genomic_DNA"/>
</dbReference>
<keyword evidence="1" id="KW-0472">Membrane</keyword>
<reference evidence="3" key="1">
    <citation type="submission" date="2016-10" db="EMBL/GenBank/DDBJ databases">
        <authorList>
            <person name="Varghese N."/>
            <person name="Submissions S."/>
        </authorList>
    </citation>
    <scope>NUCLEOTIDE SEQUENCE [LARGE SCALE GENOMIC DNA]</scope>
    <source>
        <strain evidence="3">CGMCC 1.10683</strain>
    </source>
</reference>
<proteinExistence type="predicted"/>